<dbReference type="EMBL" id="CCXY01000098">
    <property type="protein sequence ID" value="CEG12021.1"/>
    <property type="molecule type" value="Genomic_DNA"/>
</dbReference>
<dbReference type="AlphaFoldDB" id="A0A098E931"/>
<organism evidence="1">
    <name type="scientific">groundwater metagenome</name>
    <dbReference type="NCBI Taxonomy" id="717931"/>
    <lineage>
        <taxon>unclassified sequences</taxon>
        <taxon>metagenomes</taxon>
        <taxon>ecological metagenomes</taxon>
    </lineage>
</organism>
<proteinExistence type="predicted"/>
<sequence length="46" mass="5572">MNVTKYIRFIVMKTNNIRGLVFLTEKRNFKVYYKISNGNFPEQQNL</sequence>
<reference evidence="1" key="1">
    <citation type="submission" date="2014-09" db="EMBL/GenBank/DDBJ databases">
        <authorList>
            <person name="Probst J Alexander"/>
        </authorList>
    </citation>
    <scope>NUCLEOTIDE SEQUENCE</scope>
</reference>
<accession>A0A098E931</accession>
<protein>
    <submittedName>
        <fullName evidence="1">Uncharacterized protein</fullName>
    </submittedName>
</protein>
<gene>
    <name evidence="1" type="ORF">MSIBF_A1870007</name>
</gene>
<evidence type="ECO:0000313" key="1">
    <source>
        <dbReference type="EMBL" id="CEG12021.1"/>
    </source>
</evidence>
<name>A0A098E931_9ZZZZ</name>